<evidence type="ECO:0000313" key="2">
    <source>
        <dbReference type="EMBL" id="MBV3386825.1"/>
    </source>
</evidence>
<feature type="signal peptide" evidence="1">
    <location>
        <begin position="1"/>
        <end position="21"/>
    </location>
</feature>
<dbReference type="EMBL" id="JAHOEI010000007">
    <property type="protein sequence ID" value="MBV3386825.1"/>
    <property type="molecule type" value="Genomic_DNA"/>
</dbReference>
<evidence type="ECO:0000256" key="1">
    <source>
        <dbReference type="SAM" id="SignalP"/>
    </source>
</evidence>
<proteinExistence type="predicted"/>
<accession>A0AAW4MYG9</accession>
<organism evidence="2 3">
    <name type="scientific">Segatella copri</name>
    <dbReference type="NCBI Taxonomy" id="165179"/>
    <lineage>
        <taxon>Bacteria</taxon>
        <taxon>Pseudomonadati</taxon>
        <taxon>Bacteroidota</taxon>
        <taxon>Bacteroidia</taxon>
        <taxon>Bacteroidales</taxon>
        <taxon>Prevotellaceae</taxon>
        <taxon>Segatella</taxon>
    </lineage>
</organism>
<evidence type="ECO:0000313" key="3">
    <source>
        <dbReference type="Proteomes" id="UP001196765"/>
    </source>
</evidence>
<keyword evidence="1" id="KW-0732">Signal</keyword>
<gene>
    <name evidence="2" type="ORF">KSW82_03605</name>
</gene>
<dbReference type="AlphaFoldDB" id="A0AAW4MYG9"/>
<reference evidence="2" key="1">
    <citation type="submission" date="2021-06" db="EMBL/GenBank/DDBJ databases">
        <title>Collection of gut derived symbiotic bacterial strains cultured from healthy donors.</title>
        <authorList>
            <person name="Lin H."/>
            <person name="Littmann E."/>
            <person name="Pamer E.G."/>
        </authorList>
    </citation>
    <scope>NUCLEOTIDE SEQUENCE</scope>
    <source>
        <strain evidence="2">MSK.21.74</strain>
    </source>
</reference>
<name>A0AAW4MYG9_9BACT</name>
<dbReference type="Proteomes" id="UP001196765">
    <property type="component" value="Unassembled WGS sequence"/>
</dbReference>
<dbReference type="RefSeq" id="WP_217743968.1">
    <property type="nucleotide sequence ID" value="NZ_JAHOEI010000007.1"/>
</dbReference>
<protein>
    <submittedName>
        <fullName evidence="2">Uncharacterized protein</fullName>
    </submittedName>
</protein>
<sequence>MKKRIKIALVVATIVALPLMGAGQQSKSEEKSLLVDFIEYCKTCENLRQVDPNKDYTQATLHELKNAARFYEGQENFADCTDYQQQAKIDEIIGRTYAARMVNNNKFKE</sequence>
<comment type="caution">
    <text evidence="2">The sequence shown here is derived from an EMBL/GenBank/DDBJ whole genome shotgun (WGS) entry which is preliminary data.</text>
</comment>
<feature type="chain" id="PRO_5043868003" evidence="1">
    <location>
        <begin position="22"/>
        <end position="109"/>
    </location>
</feature>